<feature type="transmembrane region" description="Helical" evidence="5">
    <location>
        <begin position="7"/>
        <end position="30"/>
    </location>
</feature>
<dbReference type="EMBL" id="SEWG01000009">
    <property type="protein sequence ID" value="RYU86581.1"/>
    <property type="molecule type" value="Genomic_DNA"/>
</dbReference>
<feature type="domain" description="Cytochrome c" evidence="6">
    <location>
        <begin position="196"/>
        <end position="313"/>
    </location>
</feature>
<evidence type="ECO:0000256" key="4">
    <source>
        <dbReference type="PROSITE-ProRule" id="PRU00433"/>
    </source>
</evidence>
<evidence type="ECO:0000259" key="6">
    <source>
        <dbReference type="PROSITE" id="PS51007"/>
    </source>
</evidence>
<evidence type="ECO:0000313" key="8">
    <source>
        <dbReference type="Proteomes" id="UP000293331"/>
    </source>
</evidence>
<keyword evidence="2 4" id="KW-0479">Metal-binding</keyword>
<dbReference type="PROSITE" id="PS51007">
    <property type="entry name" value="CYTC"/>
    <property type="match status" value="2"/>
</dbReference>
<dbReference type="Gene3D" id="1.10.760.10">
    <property type="entry name" value="Cytochrome c-like domain"/>
    <property type="match status" value="2"/>
</dbReference>
<dbReference type="PANTHER" id="PTHR35008:SF8">
    <property type="entry name" value="ALCOHOL DEHYDROGENASE CYTOCHROME C SUBUNIT"/>
    <property type="match status" value="1"/>
</dbReference>
<evidence type="ECO:0000256" key="2">
    <source>
        <dbReference type="ARBA" id="ARBA00022723"/>
    </source>
</evidence>
<dbReference type="GO" id="GO:0046872">
    <property type="term" value="F:metal ion binding"/>
    <property type="evidence" value="ECO:0007669"/>
    <property type="project" value="UniProtKB-KW"/>
</dbReference>
<keyword evidence="1 4" id="KW-0349">Heme</keyword>
<evidence type="ECO:0000313" key="7">
    <source>
        <dbReference type="EMBL" id="RYU86581.1"/>
    </source>
</evidence>
<dbReference type="AlphaFoldDB" id="A0A4Q5LJD7"/>
<dbReference type="GO" id="GO:0009055">
    <property type="term" value="F:electron transfer activity"/>
    <property type="evidence" value="ECO:0007669"/>
    <property type="project" value="InterPro"/>
</dbReference>
<accession>A0A4Q5LJD7</accession>
<keyword evidence="8" id="KW-1185">Reference proteome</keyword>
<dbReference type="RefSeq" id="WP_129878100.1">
    <property type="nucleotide sequence ID" value="NZ_SEWG01000009.1"/>
</dbReference>
<organism evidence="7 8">
    <name type="scientific">Mucilaginibacter terrigena</name>
    <dbReference type="NCBI Taxonomy" id="2492395"/>
    <lineage>
        <taxon>Bacteria</taxon>
        <taxon>Pseudomonadati</taxon>
        <taxon>Bacteroidota</taxon>
        <taxon>Sphingobacteriia</taxon>
        <taxon>Sphingobacteriales</taxon>
        <taxon>Sphingobacteriaceae</taxon>
        <taxon>Mucilaginibacter</taxon>
    </lineage>
</organism>
<keyword evidence="5" id="KW-0472">Membrane</keyword>
<reference evidence="7 8" key="1">
    <citation type="submission" date="2019-02" db="EMBL/GenBank/DDBJ databases">
        <title>Bacterial novel species Mucilaginibacter sp. 17JY9-4 isolated from soil.</title>
        <authorList>
            <person name="Jung H.-Y."/>
        </authorList>
    </citation>
    <scope>NUCLEOTIDE SEQUENCE [LARGE SCALE GENOMIC DNA]</scope>
    <source>
        <strain evidence="7 8">17JY9-4</strain>
    </source>
</reference>
<proteinExistence type="predicted"/>
<keyword evidence="5" id="KW-1133">Transmembrane helix</keyword>
<dbReference type="PANTHER" id="PTHR35008">
    <property type="entry name" value="BLL4482 PROTEIN-RELATED"/>
    <property type="match status" value="1"/>
</dbReference>
<keyword evidence="5" id="KW-0812">Transmembrane</keyword>
<dbReference type="OrthoDB" id="9809720at2"/>
<dbReference type="SUPFAM" id="SSF46626">
    <property type="entry name" value="Cytochrome c"/>
    <property type="match status" value="2"/>
</dbReference>
<dbReference type="InterPro" id="IPR009056">
    <property type="entry name" value="Cyt_c-like_dom"/>
</dbReference>
<comment type="caution">
    <text evidence="7">The sequence shown here is derived from an EMBL/GenBank/DDBJ whole genome shotgun (WGS) entry which is preliminary data.</text>
</comment>
<dbReference type="InterPro" id="IPR051459">
    <property type="entry name" value="Cytochrome_c-type_DH"/>
</dbReference>
<gene>
    <name evidence="7" type="ORF">EWM62_18175</name>
</gene>
<dbReference type="Proteomes" id="UP000293331">
    <property type="component" value="Unassembled WGS sequence"/>
</dbReference>
<feature type="domain" description="Cytochrome c" evidence="6">
    <location>
        <begin position="46"/>
        <end position="160"/>
    </location>
</feature>
<evidence type="ECO:0000256" key="1">
    <source>
        <dbReference type="ARBA" id="ARBA00022617"/>
    </source>
</evidence>
<dbReference type="GO" id="GO:0020037">
    <property type="term" value="F:heme binding"/>
    <property type="evidence" value="ECO:0007669"/>
    <property type="project" value="InterPro"/>
</dbReference>
<sequence length="333" mass="36413">MKKFKKGAAYIAICIALIIVAAISYVTLALPNVGEPQNIKVDVTPQRIARGKYLANHVTVCVDCHSTRKWNVFAAPIDSAVLGAGGEKFDGRIGFPGEVYVPNITPSNLKNWTDGELYRAITAGVKKDGSAIFPIMPWQSYSKMDPEDVYDIIAYIRTLQPRESTYPKRKLDFPLNLLVNTMPKKAEPGKRPNEKDTLAYGAYLVQAAACRECHTKADKGTPVPGMDLAGSNEYGLGNGATLRSANITPDKETGIGSWSKEQFIARFAQYANGTAKPAAVKPGQFQTIMPWWKYGGMSQTDLGAIYAYLKTVKPVKNSVNKFQVNAAQPINSK</sequence>
<protein>
    <submittedName>
        <fullName evidence="7">C-type cytochrome</fullName>
    </submittedName>
</protein>
<dbReference type="InterPro" id="IPR036909">
    <property type="entry name" value="Cyt_c-like_dom_sf"/>
</dbReference>
<name>A0A4Q5LJD7_9SPHI</name>
<keyword evidence="3 4" id="KW-0408">Iron</keyword>
<evidence type="ECO:0000256" key="5">
    <source>
        <dbReference type="SAM" id="Phobius"/>
    </source>
</evidence>
<evidence type="ECO:0000256" key="3">
    <source>
        <dbReference type="ARBA" id="ARBA00023004"/>
    </source>
</evidence>